<feature type="transmembrane region" description="Helical" evidence="6">
    <location>
        <begin position="381"/>
        <end position="400"/>
    </location>
</feature>
<keyword evidence="4 6" id="KW-0472">Membrane</keyword>
<evidence type="ECO:0000256" key="1">
    <source>
        <dbReference type="ARBA" id="ARBA00004141"/>
    </source>
</evidence>
<feature type="transmembrane region" description="Helical" evidence="6">
    <location>
        <begin position="60"/>
        <end position="83"/>
    </location>
</feature>
<dbReference type="PANTHER" id="PTHR23502">
    <property type="entry name" value="MAJOR FACILITATOR SUPERFAMILY"/>
    <property type="match status" value="1"/>
</dbReference>
<dbReference type="InterPro" id="IPR036259">
    <property type="entry name" value="MFS_trans_sf"/>
</dbReference>
<reference evidence="7 8" key="1">
    <citation type="submission" date="2019-02" db="EMBL/GenBank/DDBJ databases">
        <title>Genome sequencing of the rare red list fungi Hericium alpestre (H. flagellum).</title>
        <authorList>
            <person name="Buettner E."/>
            <person name="Kellner H."/>
        </authorList>
    </citation>
    <scope>NUCLEOTIDE SEQUENCE [LARGE SCALE GENOMIC DNA]</scope>
    <source>
        <strain evidence="7 8">DSM 108284</strain>
    </source>
</reference>
<name>A0A4Y9ZP67_9AGAM</name>
<dbReference type="FunFam" id="1.20.1250.20:FF:000082">
    <property type="entry name" value="MFS multidrug transporter, putative"/>
    <property type="match status" value="1"/>
</dbReference>
<dbReference type="SUPFAM" id="SSF103473">
    <property type="entry name" value="MFS general substrate transporter"/>
    <property type="match status" value="1"/>
</dbReference>
<comment type="caution">
    <text evidence="7">The sequence shown here is derived from an EMBL/GenBank/DDBJ whole genome shotgun (WGS) entry which is preliminary data.</text>
</comment>
<sequence length="490" mass="54497">MSSQSTPDSLSAVGHVLTDKEQVPDQDSQAVLAEKRPDASYEVTLEPEDDPQQKSLFRRWITVVVIAISAVCIACASSAAAFTEAGVTHAFGVSRVVSVLGVSLFVQGLGVGPLVVGPLSEVYGRQIIYKISLFLSFALTWPVAFAPNIVFRFLSGLFASSYFCVTGGSMSDMFNDAEVATPMAFNTIAPFFGPELQPIYSGFINQNTNWRWTYYTLLIWMFVQLVVTFLLTEETYIPIILKHKAQKYVTTSLEWKSSDSYVRLRKATGDPNYYAPIERENKDLLRAIRISCSRPFQVVFFDRMVLLLNLWNSVLLGIVYLTFQAFPIIFDKHGFNLQMTGLTFTGILSGIAIGMCTQPYINWKFRKDEQKYGELPIEYRLWTGQVGGVIVPISLFWLAFTTYPSVHWIVPILASVPFGTGMYYIYTSTFTYLVVAYRPISASVLASNATMRTSFAAGFPLFANAMYDRLGTVGATALLAGLMTVMAPLP</sequence>
<feature type="transmembrane region" description="Helical" evidence="6">
    <location>
        <begin position="95"/>
        <end position="116"/>
    </location>
</feature>
<dbReference type="Pfam" id="PF07690">
    <property type="entry name" value="MFS_1"/>
    <property type="match status" value="1"/>
</dbReference>
<evidence type="ECO:0000256" key="3">
    <source>
        <dbReference type="ARBA" id="ARBA00022989"/>
    </source>
</evidence>
<proteinExistence type="predicted"/>
<dbReference type="Proteomes" id="UP000298061">
    <property type="component" value="Unassembled WGS sequence"/>
</dbReference>
<dbReference type="OrthoDB" id="3561359at2759"/>
<feature type="transmembrane region" description="Helical" evidence="6">
    <location>
        <begin position="406"/>
        <end position="425"/>
    </location>
</feature>
<dbReference type="PANTHER" id="PTHR23502:SF7">
    <property type="entry name" value="DRUG_PROTON ANTIPORTER YHK8-RELATED"/>
    <property type="match status" value="1"/>
</dbReference>
<feature type="transmembrane region" description="Helical" evidence="6">
    <location>
        <begin position="212"/>
        <end position="232"/>
    </location>
</feature>
<protein>
    <recommendedName>
        <fullName evidence="9">Major facilitator superfamily (MFS) profile domain-containing protein</fullName>
    </recommendedName>
</protein>
<feature type="transmembrane region" description="Helical" evidence="6">
    <location>
        <begin position="304"/>
        <end position="330"/>
    </location>
</feature>
<dbReference type="STRING" id="135208.A0A4Y9ZP67"/>
<evidence type="ECO:0000256" key="5">
    <source>
        <dbReference type="SAM" id="MobiDB-lite"/>
    </source>
</evidence>
<feature type="transmembrane region" description="Helical" evidence="6">
    <location>
        <begin position="128"/>
        <end position="151"/>
    </location>
</feature>
<keyword evidence="3 6" id="KW-1133">Transmembrane helix</keyword>
<dbReference type="Gene3D" id="1.20.1250.20">
    <property type="entry name" value="MFS general substrate transporter like domains"/>
    <property type="match status" value="1"/>
</dbReference>
<feature type="region of interest" description="Disordered" evidence="5">
    <location>
        <begin position="1"/>
        <end position="29"/>
    </location>
</feature>
<evidence type="ECO:0000313" key="8">
    <source>
        <dbReference type="Proteomes" id="UP000298061"/>
    </source>
</evidence>
<keyword evidence="2 6" id="KW-0812">Transmembrane</keyword>
<keyword evidence="8" id="KW-1185">Reference proteome</keyword>
<dbReference type="GO" id="GO:0022857">
    <property type="term" value="F:transmembrane transporter activity"/>
    <property type="evidence" value="ECO:0007669"/>
    <property type="project" value="InterPro"/>
</dbReference>
<dbReference type="CDD" id="cd17323">
    <property type="entry name" value="MFS_Tpo1_MDR_like"/>
    <property type="match status" value="1"/>
</dbReference>
<feature type="transmembrane region" description="Helical" evidence="6">
    <location>
        <begin position="342"/>
        <end position="361"/>
    </location>
</feature>
<dbReference type="EMBL" id="SFCI01001336">
    <property type="protein sequence ID" value="TFY76054.1"/>
    <property type="molecule type" value="Genomic_DNA"/>
</dbReference>
<dbReference type="GO" id="GO:0005886">
    <property type="term" value="C:plasma membrane"/>
    <property type="evidence" value="ECO:0007669"/>
    <property type="project" value="TreeGrafter"/>
</dbReference>
<evidence type="ECO:0000256" key="4">
    <source>
        <dbReference type="ARBA" id="ARBA00023136"/>
    </source>
</evidence>
<dbReference type="AlphaFoldDB" id="A0A4Y9ZP67"/>
<evidence type="ECO:0008006" key="9">
    <source>
        <dbReference type="Google" id="ProtNLM"/>
    </source>
</evidence>
<organism evidence="7 8">
    <name type="scientific">Hericium alpestre</name>
    <dbReference type="NCBI Taxonomy" id="135208"/>
    <lineage>
        <taxon>Eukaryota</taxon>
        <taxon>Fungi</taxon>
        <taxon>Dikarya</taxon>
        <taxon>Basidiomycota</taxon>
        <taxon>Agaricomycotina</taxon>
        <taxon>Agaricomycetes</taxon>
        <taxon>Russulales</taxon>
        <taxon>Hericiaceae</taxon>
        <taxon>Hericium</taxon>
    </lineage>
</organism>
<evidence type="ECO:0000256" key="2">
    <source>
        <dbReference type="ARBA" id="ARBA00022692"/>
    </source>
</evidence>
<gene>
    <name evidence="7" type="ORF">EWM64_g7958</name>
</gene>
<feature type="transmembrane region" description="Helical" evidence="6">
    <location>
        <begin position="470"/>
        <end position="489"/>
    </location>
</feature>
<evidence type="ECO:0000256" key="6">
    <source>
        <dbReference type="SAM" id="Phobius"/>
    </source>
</evidence>
<evidence type="ECO:0000313" key="7">
    <source>
        <dbReference type="EMBL" id="TFY76054.1"/>
    </source>
</evidence>
<dbReference type="InterPro" id="IPR011701">
    <property type="entry name" value="MFS"/>
</dbReference>
<comment type="subcellular location">
    <subcellularLocation>
        <location evidence="1">Membrane</location>
        <topology evidence="1">Multi-pass membrane protein</topology>
    </subcellularLocation>
</comment>
<accession>A0A4Y9ZP67</accession>